<evidence type="ECO:0000313" key="7">
    <source>
        <dbReference type="EMBL" id="GER56914.1"/>
    </source>
</evidence>
<dbReference type="InterPro" id="IPR009288">
    <property type="entry name" value="AIG2-like_dom"/>
</dbReference>
<dbReference type="GO" id="GO:0061929">
    <property type="term" value="F:gamma-glutamylaminecyclotransferase activity"/>
    <property type="evidence" value="ECO:0007669"/>
    <property type="project" value="InterPro"/>
</dbReference>
<protein>
    <recommendedName>
        <fullName evidence="5">Gamma-glutamylcyclotransferase family protein</fullName>
    </recommendedName>
</protein>
<gene>
    <name evidence="7" type="ORF">STAS_34672</name>
</gene>
<evidence type="ECO:0000256" key="3">
    <source>
        <dbReference type="ARBA" id="ARBA00023315"/>
    </source>
</evidence>
<sequence>MADGRGESAGGYTASLIFVYGTLKQGFANHKLMEDLIRTRNAAYIGPHTTVKSFPLVCGPHGIPYLINLPGSGQRVRGELYSVSSGPGLARLDELEGLDWGHYQRLPVTTVECGGEERVSEAEAYFAHSGFGERLWKRCGQEGLSEFSVEMGKRYVRREDRPPHSIFLEDINKFISDCDSSSLG</sequence>
<name>A0A5A7RID2_STRAF</name>
<feature type="active site" description="Proton acceptor" evidence="4">
    <location>
        <position position="96"/>
    </location>
</feature>
<dbReference type="Gene3D" id="3.10.490.10">
    <property type="entry name" value="Gamma-glutamyl cyclotransferase-like"/>
    <property type="match status" value="1"/>
</dbReference>
<reference evidence="8" key="1">
    <citation type="journal article" date="2019" name="Curr. Biol.">
        <title>Genome Sequence of Striga asiatica Provides Insight into the Evolution of Plant Parasitism.</title>
        <authorList>
            <person name="Yoshida S."/>
            <person name="Kim S."/>
            <person name="Wafula E.K."/>
            <person name="Tanskanen J."/>
            <person name="Kim Y.M."/>
            <person name="Honaas L."/>
            <person name="Yang Z."/>
            <person name="Spallek T."/>
            <person name="Conn C.E."/>
            <person name="Ichihashi Y."/>
            <person name="Cheong K."/>
            <person name="Cui S."/>
            <person name="Der J.P."/>
            <person name="Gundlach H."/>
            <person name="Jiao Y."/>
            <person name="Hori C."/>
            <person name="Ishida J.K."/>
            <person name="Kasahara H."/>
            <person name="Kiba T."/>
            <person name="Kim M.S."/>
            <person name="Koo N."/>
            <person name="Laohavisit A."/>
            <person name="Lee Y.H."/>
            <person name="Lumba S."/>
            <person name="McCourt P."/>
            <person name="Mortimer J.C."/>
            <person name="Mutuku J.M."/>
            <person name="Nomura T."/>
            <person name="Sasaki-Sekimoto Y."/>
            <person name="Seto Y."/>
            <person name="Wang Y."/>
            <person name="Wakatake T."/>
            <person name="Sakakibara H."/>
            <person name="Demura T."/>
            <person name="Yamaguchi S."/>
            <person name="Yoneyama K."/>
            <person name="Manabe R.I."/>
            <person name="Nelson D.C."/>
            <person name="Schulman A.H."/>
            <person name="Timko M.P."/>
            <person name="dePamphilis C.W."/>
            <person name="Choi D."/>
            <person name="Shirasu K."/>
        </authorList>
    </citation>
    <scope>NUCLEOTIDE SEQUENCE [LARGE SCALE GENOMIC DNA]</scope>
    <source>
        <strain evidence="8">cv. UVA1</strain>
    </source>
</reference>
<dbReference type="Proteomes" id="UP000325081">
    <property type="component" value="Unassembled WGS sequence"/>
</dbReference>
<comment type="caution">
    <text evidence="7">The sequence shown here is derived from an EMBL/GenBank/DDBJ whole genome shotgun (WGS) entry which is preliminary data.</text>
</comment>
<dbReference type="SUPFAM" id="SSF110857">
    <property type="entry name" value="Gamma-glutamyl cyclotransferase-like"/>
    <property type="match status" value="1"/>
</dbReference>
<dbReference type="GO" id="GO:0016746">
    <property type="term" value="F:acyltransferase activity"/>
    <property type="evidence" value="ECO:0007669"/>
    <property type="project" value="UniProtKB-KW"/>
</dbReference>
<evidence type="ECO:0000256" key="2">
    <source>
        <dbReference type="ARBA" id="ARBA00008861"/>
    </source>
</evidence>
<dbReference type="EMBL" id="BKCP01012848">
    <property type="protein sequence ID" value="GER56914.1"/>
    <property type="molecule type" value="Genomic_DNA"/>
</dbReference>
<keyword evidence="3" id="KW-0808">Transferase</keyword>
<dbReference type="PANTHER" id="PTHR12510">
    <property type="entry name" value="TROPONIN C-AKIN-1 PROTEIN"/>
    <property type="match status" value="1"/>
</dbReference>
<dbReference type="InterPro" id="IPR039126">
    <property type="entry name" value="GGACT"/>
</dbReference>
<dbReference type="GO" id="GO:0005829">
    <property type="term" value="C:cytosol"/>
    <property type="evidence" value="ECO:0007669"/>
    <property type="project" value="TreeGrafter"/>
</dbReference>
<organism evidence="7 8">
    <name type="scientific">Striga asiatica</name>
    <name type="common">Asiatic witchweed</name>
    <name type="synonym">Buchnera asiatica</name>
    <dbReference type="NCBI Taxonomy" id="4170"/>
    <lineage>
        <taxon>Eukaryota</taxon>
        <taxon>Viridiplantae</taxon>
        <taxon>Streptophyta</taxon>
        <taxon>Embryophyta</taxon>
        <taxon>Tracheophyta</taxon>
        <taxon>Spermatophyta</taxon>
        <taxon>Magnoliopsida</taxon>
        <taxon>eudicotyledons</taxon>
        <taxon>Gunneridae</taxon>
        <taxon>Pentapetalae</taxon>
        <taxon>asterids</taxon>
        <taxon>lamiids</taxon>
        <taxon>Lamiales</taxon>
        <taxon>Orobanchaceae</taxon>
        <taxon>Buchnereae</taxon>
        <taxon>Striga</taxon>
    </lineage>
</organism>
<evidence type="ECO:0000259" key="6">
    <source>
        <dbReference type="Pfam" id="PF06094"/>
    </source>
</evidence>
<dbReference type="OrthoDB" id="113620at2759"/>
<comment type="similarity">
    <text evidence="2 5">Belongs to the gamma-glutamylcyclotransferase family.</text>
</comment>
<proteinExistence type="inferred from homology"/>
<dbReference type="InterPro" id="IPR013024">
    <property type="entry name" value="GGCT-like"/>
</dbReference>
<evidence type="ECO:0000256" key="4">
    <source>
        <dbReference type="PIRSR" id="PIRSR639126-1"/>
    </source>
</evidence>
<dbReference type="Pfam" id="PF06094">
    <property type="entry name" value="GGACT"/>
    <property type="match status" value="1"/>
</dbReference>
<comment type="function">
    <text evidence="1">Putative gamma-glutamylcyclotransferase.</text>
</comment>
<keyword evidence="8" id="KW-1185">Reference proteome</keyword>
<dbReference type="InterPro" id="IPR036568">
    <property type="entry name" value="GGCT-like_sf"/>
</dbReference>
<accession>A0A5A7RID2</accession>
<keyword evidence="3" id="KW-0012">Acyltransferase</keyword>
<dbReference type="CDD" id="cd06661">
    <property type="entry name" value="GGCT_like"/>
    <property type="match status" value="1"/>
</dbReference>
<dbReference type="PANTHER" id="PTHR12510:SF15">
    <property type="entry name" value="GAMMA-GLUTAMYLCYCLOTRANSFERASE FAMILY PROTEIN"/>
    <property type="match status" value="1"/>
</dbReference>
<evidence type="ECO:0000313" key="8">
    <source>
        <dbReference type="Proteomes" id="UP000325081"/>
    </source>
</evidence>
<dbReference type="AlphaFoldDB" id="A0A5A7RID2"/>
<feature type="domain" description="Gamma-glutamylcyclotransferase AIG2-like" evidence="6">
    <location>
        <begin position="17"/>
        <end position="129"/>
    </location>
</feature>
<evidence type="ECO:0000256" key="1">
    <source>
        <dbReference type="ARBA" id="ARBA00002782"/>
    </source>
</evidence>
<evidence type="ECO:0000256" key="5">
    <source>
        <dbReference type="RuleBase" id="RU367036"/>
    </source>
</evidence>